<accession>A0A1N7AHW4</accession>
<dbReference type="AlphaFoldDB" id="A0A1N7AHW4"/>
<feature type="compositionally biased region" description="Pro residues" evidence="1">
    <location>
        <begin position="28"/>
        <end position="40"/>
    </location>
</feature>
<evidence type="ECO:0000256" key="1">
    <source>
        <dbReference type="SAM" id="MobiDB-lite"/>
    </source>
</evidence>
<evidence type="ECO:0000313" key="4">
    <source>
        <dbReference type="Proteomes" id="UP000186004"/>
    </source>
</evidence>
<reference evidence="3 4" key="1">
    <citation type="submission" date="2017-01" db="EMBL/GenBank/DDBJ databases">
        <authorList>
            <person name="Mah S.A."/>
            <person name="Swanson W.J."/>
            <person name="Moy G.W."/>
            <person name="Vacquier V.D."/>
        </authorList>
    </citation>
    <scope>NUCLEOTIDE SEQUENCE [LARGE SCALE GENOMIC DNA]</scope>
    <source>
        <strain evidence="3 4">DSM 45758</strain>
    </source>
</reference>
<sequence>MSEQVAPPPSANPEQPHPAQQAQWAEQAPPPAGQVPPPAEPEAKKSGGKKALGIIGAIVVFVVIAGLKFGVATAIRNVFDKDATAEAKVGDCIAELPEVLGTEEEEVDDAKIVDCTSTEAAYNVVGRVDGQTEAQAQAGTACEPFFKEGQDGYLFYSIEPGKKGYLLCLTEKA</sequence>
<dbReference type="RefSeq" id="WP_076471173.1">
    <property type="nucleotide sequence ID" value="NZ_FTNF01000009.1"/>
</dbReference>
<feature type="compositionally biased region" description="Low complexity" evidence="1">
    <location>
        <begin position="12"/>
        <end position="27"/>
    </location>
</feature>
<gene>
    <name evidence="3" type="ORF">SAMN05444858_109134</name>
</gene>
<dbReference type="EMBL" id="FTNF01000009">
    <property type="protein sequence ID" value="SIR38675.1"/>
    <property type="molecule type" value="Genomic_DNA"/>
</dbReference>
<evidence type="ECO:0000313" key="3">
    <source>
        <dbReference type="EMBL" id="SIR38675.1"/>
    </source>
</evidence>
<dbReference type="STRING" id="1198245.SAMN05444858_109134"/>
<name>A0A1N7AHW4_9ACTN</name>
<keyword evidence="2" id="KW-0812">Transmembrane</keyword>
<organism evidence="3 4">
    <name type="scientific">Micromonospora avicenniae</name>
    <dbReference type="NCBI Taxonomy" id="1198245"/>
    <lineage>
        <taxon>Bacteria</taxon>
        <taxon>Bacillati</taxon>
        <taxon>Actinomycetota</taxon>
        <taxon>Actinomycetes</taxon>
        <taxon>Micromonosporales</taxon>
        <taxon>Micromonosporaceae</taxon>
        <taxon>Micromonospora</taxon>
    </lineage>
</organism>
<proteinExistence type="predicted"/>
<feature type="compositionally biased region" description="Pro residues" evidence="1">
    <location>
        <begin position="1"/>
        <end position="11"/>
    </location>
</feature>
<keyword evidence="2" id="KW-0472">Membrane</keyword>
<feature type="transmembrane region" description="Helical" evidence="2">
    <location>
        <begin position="51"/>
        <end position="71"/>
    </location>
</feature>
<keyword evidence="4" id="KW-1185">Reference proteome</keyword>
<keyword evidence="2" id="KW-1133">Transmembrane helix</keyword>
<evidence type="ECO:0000256" key="2">
    <source>
        <dbReference type="SAM" id="Phobius"/>
    </source>
</evidence>
<dbReference type="Proteomes" id="UP000186004">
    <property type="component" value="Unassembled WGS sequence"/>
</dbReference>
<protein>
    <submittedName>
        <fullName evidence="3">Uncharacterized protein</fullName>
    </submittedName>
</protein>
<feature type="region of interest" description="Disordered" evidence="1">
    <location>
        <begin position="1"/>
        <end position="46"/>
    </location>
</feature>
<dbReference type="OrthoDB" id="3400986at2"/>